<feature type="transmembrane region" description="Helical" evidence="1">
    <location>
        <begin position="42"/>
        <end position="60"/>
    </location>
</feature>
<dbReference type="RefSeq" id="WP_380693085.1">
    <property type="nucleotide sequence ID" value="NZ_JBHRYR010000002.1"/>
</dbReference>
<keyword evidence="3" id="KW-1185">Reference proteome</keyword>
<accession>A0ABV7ZUD1</accession>
<keyword evidence="1" id="KW-0472">Membrane</keyword>
<proteinExistence type="predicted"/>
<gene>
    <name evidence="2" type="ORF">ACFOOG_02720</name>
</gene>
<keyword evidence="1" id="KW-1133">Transmembrane helix</keyword>
<dbReference type="InterPro" id="IPR021836">
    <property type="entry name" value="DUF3429"/>
</dbReference>
<sequence>MKPDRSGILRLLGYAGLIPFIALPMLQTVGVVYTALPYSTLFDFYSVVILGFMAGVLWPARESDSAHQALAWLSVTPPVLGFLTLAIAPGLFLWVQLMLFLGLRGAEILLGFERHYAPYYRTLRWHLTLVVVACHGWMIGLQAL</sequence>
<evidence type="ECO:0000256" key="1">
    <source>
        <dbReference type="SAM" id="Phobius"/>
    </source>
</evidence>
<feature type="transmembrane region" description="Helical" evidence="1">
    <location>
        <begin position="123"/>
        <end position="141"/>
    </location>
</feature>
<dbReference type="Proteomes" id="UP001595617">
    <property type="component" value="Unassembled WGS sequence"/>
</dbReference>
<keyword evidence="1" id="KW-0812">Transmembrane</keyword>
<name>A0ABV7ZUD1_9GAMM</name>
<dbReference type="Pfam" id="PF11911">
    <property type="entry name" value="DUF3429"/>
    <property type="match status" value="1"/>
</dbReference>
<evidence type="ECO:0000313" key="2">
    <source>
        <dbReference type="EMBL" id="MFC3851736.1"/>
    </source>
</evidence>
<organism evidence="2 3">
    <name type="scientific">Saccharospirillum mangrovi</name>
    <dbReference type="NCBI Taxonomy" id="2161747"/>
    <lineage>
        <taxon>Bacteria</taxon>
        <taxon>Pseudomonadati</taxon>
        <taxon>Pseudomonadota</taxon>
        <taxon>Gammaproteobacteria</taxon>
        <taxon>Oceanospirillales</taxon>
        <taxon>Saccharospirillaceae</taxon>
        <taxon>Saccharospirillum</taxon>
    </lineage>
</organism>
<dbReference type="EMBL" id="JBHRYR010000002">
    <property type="protein sequence ID" value="MFC3851736.1"/>
    <property type="molecule type" value="Genomic_DNA"/>
</dbReference>
<feature type="transmembrane region" description="Helical" evidence="1">
    <location>
        <begin position="12"/>
        <end position="36"/>
    </location>
</feature>
<reference evidence="3" key="1">
    <citation type="journal article" date="2019" name="Int. J. Syst. Evol. Microbiol.">
        <title>The Global Catalogue of Microorganisms (GCM) 10K type strain sequencing project: providing services to taxonomists for standard genome sequencing and annotation.</title>
        <authorList>
            <consortium name="The Broad Institute Genomics Platform"/>
            <consortium name="The Broad Institute Genome Sequencing Center for Infectious Disease"/>
            <person name="Wu L."/>
            <person name="Ma J."/>
        </authorList>
    </citation>
    <scope>NUCLEOTIDE SEQUENCE [LARGE SCALE GENOMIC DNA]</scope>
    <source>
        <strain evidence="3">IBRC 10765</strain>
    </source>
</reference>
<feature type="transmembrane region" description="Helical" evidence="1">
    <location>
        <begin position="80"/>
        <end position="103"/>
    </location>
</feature>
<evidence type="ECO:0000313" key="3">
    <source>
        <dbReference type="Proteomes" id="UP001595617"/>
    </source>
</evidence>
<comment type="caution">
    <text evidence="2">The sequence shown here is derived from an EMBL/GenBank/DDBJ whole genome shotgun (WGS) entry which is preliminary data.</text>
</comment>
<protein>
    <submittedName>
        <fullName evidence="2">DUF3429 domain-containing protein</fullName>
    </submittedName>
</protein>